<comment type="caution">
    <text evidence="2">The sequence shown here is derived from an EMBL/GenBank/DDBJ whole genome shotgun (WGS) entry which is preliminary data.</text>
</comment>
<evidence type="ECO:0000313" key="2">
    <source>
        <dbReference type="EMBL" id="RFC69355.1"/>
    </source>
</evidence>
<accession>A0A371XJF5</accession>
<keyword evidence="3" id="KW-1185">Reference proteome</keyword>
<dbReference type="EMBL" id="QURN01000001">
    <property type="protein sequence ID" value="RFC69355.1"/>
    <property type="molecule type" value="Genomic_DNA"/>
</dbReference>
<evidence type="ECO:0000256" key="1">
    <source>
        <dbReference type="SAM" id="SignalP"/>
    </source>
</evidence>
<dbReference type="PROSITE" id="PS51257">
    <property type="entry name" value="PROKAR_LIPOPROTEIN"/>
    <property type="match status" value="1"/>
</dbReference>
<gene>
    <name evidence="2" type="ORF">DY251_01005</name>
</gene>
<evidence type="ECO:0008006" key="4">
    <source>
        <dbReference type="Google" id="ProtNLM"/>
    </source>
</evidence>
<proteinExistence type="predicted"/>
<reference evidence="3" key="1">
    <citation type="submission" date="2018-08" db="EMBL/GenBank/DDBJ databases">
        <authorList>
            <person name="Im W.T."/>
        </authorList>
    </citation>
    <scope>NUCLEOTIDE SEQUENCE [LARGE SCALE GENOMIC DNA]</scope>
    <source>
        <strain evidence="3">LA-28</strain>
    </source>
</reference>
<feature type="signal peptide" evidence="1">
    <location>
        <begin position="1"/>
        <end position="23"/>
    </location>
</feature>
<dbReference type="Proteomes" id="UP000262379">
    <property type="component" value="Unassembled WGS sequence"/>
</dbReference>
<organism evidence="2 3">
    <name type="scientific">Mesorhizobium denitrificans</name>
    <dbReference type="NCBI Taxonomy" id="2294114"/>
    <lineage>
        <taxon>Bacteria</taxon>
        <taxon>Pseudomonadati</taxon>
        <taxon>Pseudomonadota</taxon>
        <taxon>Alphaproteobacteria</taxon>
        <taxon>Hyphomicrobiales</taxon>
        <taxon>Phyllobacteriaceae</taxon>
        <taxon>Mesorhizobium</taxon>
    </lineage>
</organism>
<dbReference type="RefSeq" id="WP_116621976.1">
    <property type="nucleotide sequence ID" value="NZ_QURN01000001.1"/>
</dbReference>
<feature type="chain" id="PRO_5016835549" description="Secreted protein" evidence="1">
    <location>
        <begin position="24"/>
        <end position="105"/>
    </location>
</feature>
<dbReference type="AlphaFoldDB" id="A0A371XJF5"/>
<sequence length="105" mass="10745">MRGRNQKASMVVAALAATLGVSACQSNAPTEDQMSRTTLETAPAELQLMCANAAAAQSGTESSKVLPVSSRKVDSNNYVVDLNANGKPMSCNVDATGTTVSVNPA</sequence>
<protein>
    <recommendedName>
        <fullName evidence="4">Secreted protein</fullName>
    </recommendedName>
</protein>
<keyword evidence="1" id="KW-0732">Signal</keyword>
<name>A0A371XJF5_9HYPH</name>
<evidence type="ECO:0000313" key="3">
    <source>
        <dbReference type="Proteomes" id="UP000262379"/>
    </source>
</evidence>